<sequence>WEAAVKSFKHHFSRVIGETLLTYEALHSYATEIEAILNSRPLTSLSSDPNDFNPLTPAHFLIGGPLTSIPEHDFRDTDVSRLSTWQHVQRVHVQSRTSQEISPSRRYSDTRVGKRAHLATFIVGECDFR</sequence>
<comment type="caution">
    <text evidence="1">The sequence shown here is derived from an EMBL/GenBank/DDBJ whole genome shotgun (WGS) entry which is preliminary data.</text>
</comment>
<proteinExistence type="predicted"/>
<organism evidence="1 2">
    <name type="scientific">Habropoda laboriosa</name>
    <dbReference type="NCBI Taxonomy" id="597456"/>
    <lineage>
        <taxon>Eukaryota</taxon>
        <taxon>Metazoa</taxon>
        <taxon>Ecdysozoa</taxon>
        <taxon>Arthropoda</taxon>
        <taxon>Hexapoda</taxon>
        <taxon>Insecta</taxon>
        <taxon>Pterygota</taxon>
        <taxon>Neoptera</taxon>
        <taxon>Endopterygota</taxon>
        <taxon>Hymenoptera</taxon>
        <taxon>Apocrita</taxon>
        <taxon>Aculeata</taxon>
        <taxon>Apoidea</taxon>
        <taxon>Anthophila</taxon>
        <taxon>Apidae</taxon>
        <taxon>Habropoda</taxon>
    </lineage>
</organism>
<evidence type="ECO:0000313" key="2">
    <source>
        <dbReference type="Proteomes" id="UP000053825"/>
    </source>
</evidence>
<dbReference type="EMBL" id="LHQN01024154">
    <property type="protein sequence ID" value="KOC58649.1"/>
    <property type="molecule type" value="Genomic_DNA"/>
</dbReference>
<dbReference type="PANTHER" id="PTHR47331:SF2">
    <property type="match status" value="1"/>
</dbReference>
<dbReference type="OrthoDB" id="6432478at2759"/>
<reference evidence="2" key="1">
    <citation type="submission" date="2015-07" db="EMBL/GenBank/DDBJ databases">
        <title>The genome of Habropoda laboriosa.</title>
        <authorList>
            <person name="Pan H."/>
            <person name="Kapheim K."/>
        </authorList>
    </citation>
    <scope>NUCLEOTIDE SEQUENCE [LARGE SCALE GENOMIC DNA]</scope>
</reference>
<dbReference type="STRING" id="597456.A0A0L7QJA7"/>
<feature type="non-terminal residue" evidence="1">
    <location>
        <position position="1"/>
    </location>
</feature>
<gene>
    <name evidence="1" type="ORF">WH47_05043</name>
</gene>
<keyword evidence="2" id="KW-1185">Reference proteome</keyword>
<dbReference type="Proteomes" id="UP000053825">
    <property type="component" value="Unassembled WGS sequence"/>
</dbReference>
<protein>
    <submittedName>
        <fullName evidence="1">Uncharacterized protein</fullName>
    </submittedName>
</protein>
<evidence type="ECO:0000313" key="1">
    <source>
        <dbReference type="EMBL" id="KOC58649.1"/>
    </source>
</evidence>
<name>A0A0L7QJA7_9HYME</name>
<dbReference type="PANTHER" id="PTHR47331">
    <property type="entry name" value="PHD-TYPE DOMAIN-CONTAINING PROTEIN"/>
    <property type="match status" value="1"/>
</dbReference>
<dbReference type="AlphaFoldDB" id="A0A0L7QJA7"/>
<accession>A0A0L7QJA7</accession>